<dbReference type="PANTHER" id="PTHR45527:SF1">
    <property type="entry name" value="FATTY ACID SYNTHASE"/>
    <property type="match status" value="1"/>
</dbReference>
<dbReference type="InterPro" id="IPR023213">
    <property type="entry name" value="CAT-like_dom_sf"/>
</dbReference>
<dbReference type="InterPro" id="IPR036736">
    <property type="entry name" value="ACP-like_sf"/>
</dbReference>
<dbReference type="Gene3D" id="3.40.50.12780">
    <property type="entry name" value="N-terminal domain of ligase-like"/>
    <property type="match status" value="2"/>
</dbReference>
<evidence type="ECO:0000313" key="6">
    <source>
        <dbReference type="EMBL" id="MCF8586970.1"/>
    </source>
</evidence>
<dbReference type="Gene3D" id="3.30.559.30">
    <property type="entry name" value="Nonribosomal peptide synthetase, condensation domain"/>
    <property type="match status" value="3"/>
</dbReference>
<dbReference type="Pfam" id="PF00668">
    <property type="entry name" value="Condensation"/>
    <property type="match status" value="3"/>
</dbReference>
<dbReference type="InterPro" id="IPR006162">
    <property type="entry name" value="Ppantetheine_attach_site"/>
</dbReference>
<protein>
    <submittedName>
        <fullName evidence="6">Amino acid adenylation domain-containing protein</fullName>
    </submittedName>
</protein>
<dbReference type="PROSITE" id="PS00455">
    <property type="entry name" value="AMP_BINDING"/>
    <property type="match status" value="2"/>
</dbReference>
<gene>
    <name evidence="6" type="ORF">L5G33_00635</name>
</gene>
<organism evidence="6 7">
    <name type="scientific">Gordonia liuliyuniae</name>
    <dbReference type="NCBI Taxonomy" id="2911517"/>
    <lineage>
        <taxon>Bacteria</taxon>
        <taxon>Bacillati</taxon>
        <taxon>Actinomycetota</taxon>
        <taxon>Actinomycetes</taxon>
        <taxon>Mycobacteriales</taxon>
        <taxon>Gordoniaceae</taxon>
        <taxon>Gordonia</taxon>
    </lineage>
</organism>
<dbReference type="Gene3D" id="3.30.300.30">
    <property type="match status" value="2"/>
</dbReference>
<evidence type="ECO:0000256" key="1">
    <source>
        <dbReference type="ARBA" id="ARBA00001957"/>
    </source>
</evidence>
<dbReference type="InterPro" id="IPR020806">
    <property type="entry name" value="PKS_PP-bd"/>
</dbReference>
<keyword evidence="2" id="KW-0596">Phosphopantetheine</keyword>
<feature type="region of interest" description="Disordered" evidence="4">
    <location>
        <begin position="1025"/>
        <end position="1051"/>
    </location>
</feature>
<dbReference type="PROSITE" id="PS00012">
    <property type="entry name" value="PHOSPHOPANTETHEINE"/>
    <property type="match status" value="2"/>
</dbReference>
<dbReference type="InterPro" id="IPR010071">
    <property type="entry name" value="AA_adenyl_dom"/>
</dbReference>
<evidence type="ECO:0000256" key="3">
    <source>
        <dbReference type="ARBA" id="ARBA00022553"/>
    </source>
</evidence>
<dbReference type="InterPro" id="IPR042099">
    <property type="entry name" value="ANL_N_sf"/>
</dbReference>
<feature type="compositionally biased region" description="Low complexity" evidence="4">
    <location>
        <begin position="1026"/>
        <end position="1036"/>
    </location>
</feature>
<dbReference type="InterPro" id="IPR009081">
    <property type="entry name" value="PP-bd_ACP"/>
</dbReference>
<dbReference type="Pfam" id="PF00501">
    <property type="entry name" value="AMP-binding"/>
    <property type="match status" value="2"/>
</dbReference>
<dbReference type="EMBL" id="JAKKOR010000001">
    <property type="protein sequence ID" value="MCF8586970.1"/>
    <property type="molecule type" value="Genomic_DNA"/>
</dbReference>
<dbReference type="CDD" id="cd19540">
    <property type="entry name" value="LCL_NRPS-like"/>
    <property type="match status" value="2"/>
</dbReference>
<dbReference type="Gene3D" id="3.30.559.10">
    <property type="entry name" value="Chloramphenicol acetyltransferase-like domain"/>
    <property type="match status" value="3"/>
</dbReference>
<evidence type="ECO:0000256" key="2">
    <source>
        <dbReference type="ARBA" id="ARBA00022450"/>
    </source>
</evidence>
<keyword evidence="7" id="KW-1185">Reference proteome</keyword>
<proteinExistence type="predicted"/>
<evidence type="ECO:0000259" key="5">
    <source>
        <dbReference type="PROSITE" id="PS50075"/>
    </source>
</evidence>
<sequence length="2669" mass="285165">MTHVVALGGQDELLPLTAAQRGMWFAESLSADYSVIIAHYLSIRAVDAPIDHDLLEACTAEAAVDFESPCTTLVEVDGVPKQRVDHESGFEVARIDMRGEAAPFQAALDWMTADYQRQMDVLVDPLAVAALIRVADDHTLLYMRGHHIVFDGFSALTSLLSAVRRYNAARTGDEYTPTRRLDLAGLVADDQAYTESSRRERDRAYWVEQVADLPERVSLSGRDRVAPLSPQNVVAGERLDAQTQARLESVAKDAGCSVAVLLVAAFSAFLGRMAGTDDVVLSLPVTGRSTAKVKNSGGMLSNMLPVRARDISQSTMRSLARALQVDLTGALRHQRYRFEDIRVDAGLGAGNSASFGPVVNMMFFDTPIEVDRAQTSYHILSSGILEDLRINLYQAAPGEQLAVDLHGNPNLYEPSDLRSHVQRFVRFLTRALDDIDRRVIDVELVAPGEQTELVERGRGPALESFDEATTILDLIAERVAEQPEAVALDFAGRTMTYEEFDAQRRSLAGRLAADGVALGDRVAVSLDRGIAQVVAIHATLLIGAAYVPLDPGLPATRRRAILDTARPVVVVDDDYLEATDRPAAPVGVHPARVDVPVYVIFTSGSTGTPKGVEVTHSALRRRLEWMQRGHRIGSGDAVLYKTPYTFDVSVWELVWPLISGARMVIAAPDGHRDPAYLARLVDESRVTTMHFVPSMLEVFVDSGEQLAAHVDTVFTSGEALSPTLAQVVTRQWSVRLVNLYGPTEAAIDVTEYVVDGDVDEVPIGRPVPDTDVLVLDETLRPVPVGVAGELYLAGPQLATGYVGRPDLSAERFVAAPFGDAGTRMYRTGDLVSWGSDGELRYHGRTDFQVKIRGQRVELGEIESTVRDHPMIESAVVSVRSGPTGIPMVVAYVRPTDGGNVTDDDVLVTCRRELPSHMVPAAVVVMDEFPVTDNGKLDRAALPEPVLSASADEHVAPRTADEHRLADLVAELLGLDQTPSMTEHLFGLGGDSLTAARLVSRARTVGMELRLADIFDGGTLADLAAHSDSGSDSTSGSDTGGRAGRLVRPDEVPLSPSQSRLWLINRMEPGAATYNMAGVVTFDDPVDVDALRAAFGDVIDRHEPLRTIHPVSDDGRPVQHILATSDVPGDILVGPVPAQADELETALVAHASRGFDLTTATPLRAVLFRDDHTDTLLIVLHHIAGDGASLAPLMHDLTRAYTARRDGQSPGWEPLTPQYADHALARIAALGDMADPVSTAGRDLAFWRTELSGVPELLDLPTDRPRPRVASGRGDAVTMTVPSDVADAVQALAERTGTTSFLVVHAAMSVVLGRLAGSDDVPVGVAVHGRGAPELDRLVGMFVNTVVLRARPTPELTVGELLAAGRRAFGAALDHADLPFEDVVEALAPNRSLAYTPIYQVAMTWHDDPLSRADAGAVRALRLPVVKTDLEVSFSVSTRADGRRTISADFGFATDLFDRERVAQLTESFLHVLRGMTAGPDHRVGALDLVDPMQAPATSIATRTFPELLDDGARQAGADAPAVTATPSTAATETAVSGSETWTYGELAVQTNALARELIVRGAGPGDIVAVAIGRSHQSVRATLAVIKSGAGFVLIDPTQPVARQEEMIVDAGARLGIRLAGSGVAPTGPTWIELSDPDVERSIAARSSDALSDADRLRPVRLDDTAYLIFTSGSTGRPKATAIGHRGLAGLAQNLAMMFTAGPSTRVLHVSSPSFDASVLELVLGFSTGAELVVAPSDVYASEPLSSLINAARVTHALLTPSVLATVEPDDVPTLTTVLSGGEACPVGLADRWADARRGPGGFFNLYGPTEATVWVSVDGPRTAGEPLTIGAPLPGVEALVLDGALRPTPVGVPGELYLAGDQTGLGYLNRPGLTARSFVAHPFAPGQRMYRTGDRVTRTASDALVYHGRTDFQLKIRGLRIEPGEVDAVLASHPDVGAAVSLGVPGPGGDQVLVTYAAADDHVVSTRSLMEFARARLPKYLVPQTIVVLPSLPVTPIGKVDRRALPAIDFADRDDLVLPTGATESAVAELMASVLGVDQVSAAESFFDVGGNSLSATKLASRLAVAFDVSFTVRDVFEAPSVVDLAAAVDRLPKAASSAAGRQIPVLADRTSALPVSAAQRGMWLLNQTDPDSSAYNIGLVLELSGRLDTSHLREALTDVLARHESLRTVYPGVDGVPVQQILSVDDAVAGVRLTVSEPEGSIVDAIEAEATRGFDLASAPPLRLTLFPVSETDGSDVSADYVLVFVVHHISADGSSMVPLARDLMVAYEARRLGGAPQWLPLDVQYADYAAWQTARLQEVGDDGRSAQERHLDYWEARLAGVPELLEIPGDRRRPRTPTFAGDQVAFQVDPEVAARLDAVAREQGSTLFVVLQAAFAVLLHRMTGEPDIVIGTPYAGRSEQAFDDVVGMFVNSVPLRTRIRADESLSTLVGRVHTDSLDDFAHADVPFESVVGRLLDSPSGAHNPIFQVMLSFQNFTFPNLELTGLRVSGRDPDTVGAQVDLQLTLRPPSDSSSHLEGRFVFATDLFDRERIQRLADRFSRVLDAFANQPSVEVGDVDIHLADEQAVDEDVDGDDALVALPDVIATAAEAARDAVAVAHDGTELTFGQLQQTLTAMAAVVPDRDTALTMALMSALPTLAAAGPDAFGDVLAAIRRNAVDCRDRELQS</sequence>
<comment type="cofactor">
    <cofactor evidence="1">
        <name>pantetheine 4'-phosphate</name>
        <dbReference type="ChEBI" id="CHEBI:47942"/>
    </cofactor>
</comment>
<accession>A0ABS9IN39</accession>
<feature type="domain" description="Carrier" evidence="5">
    <location>
        <begin position="955"/>
        <end position="1030"/>
    </location>
</feature>
<dbReference type="Gene3D" id="1.10.1200.10">
    <property type="entry name" value="ACP-like"/>
    <property type="match status" value="2"/>
</dbReference>
<dbReference type="Pfam" id="PF00550">
    <property type="entry name" value="PP-binding"/>
    <property type="match status" value="2"/>
</dbReference>
<dbReference type="RefSeq" id="WP_236996208.1">
    <property type="nucleotide sequence ID" value="NZ_JAKKOR010000001.1"/>
</dbReference>
<dbReference type="InterPro" id="IPR000873">
    <property type="entry name" value="AMP-dep_synth/lig_dom"/>
</dbReference>
<reference evidence="6 7" key="1">
    <citation type="submission" date="2022-01" db="EMBL/GenBank/DDBJ databases">
        <authorList>
            <person name="Huang Y."/>
        </authorList>
    </citation>
    <scope>NUCLEOTIDE SEQUENCE [LARGE SCALE GENOMIC DNA]</scope>
    <source>
        <strain evidence="6 7">HY366</strain>
    </source>
</reference>
<name>A0ABS9IN39_9ACTN</name>
<evidence type="ECO:0000256" key="4">
    <source>
        <dbReference type="SAM" id="MobiDB-lite"/>
    </source>
</evidence>
<dbReference type="NCBIfam" id="TIGR01733">
    <property type="entry name" value="AA-adenyl-dom"/>
    <property type="match status" value="2"/>
</dbReference>
<dbReference type="PANTHER" id="PTHR45527">
    <property type="entry name" value="NONRIBOSOMAL PEPTIDE SYNTHETASE"/>
    <property type="match status" value="1"/>
</dbReference>
<comment type="caution">
    <text evidence="6">The sequence shown here is derived from an EMBL/GenBank/DDBJ whole genome shotgun (WGS) entry which is preliminary data.</text>
</comment>
<dbReference type="SUPFAM" id="SSF47336">
    <property type="entry name" value="ACP-like"/>
    <property type="match status" value="2"/>
</dbReference>
<dbReference type="SUPFAM" id="SSF56801">
    <property type="entry name" value="Acetyl-CoA synthetase-like"/>
    <property type="match status" value="2"/>
</dbReference>
<keyword evidence="3" id="KW-0597">Phosphoprotein</keyword>
<dbReference type="InterPro" id="IPR001242">
    <property type="entry name" value="Condensation_dom"/>
</dbReference>
<dbReference type="InterPro" id="IPR025110">
    <property type="entry name" value="AMP-bd_C"/>
</dbReference>
<dbReference type="InterPro" id="IPR020845">
    <property type="entry name" value="AMP-binding_CS"/>
</dbReference>
<dbReference type="PROSITE" id="PS50075">
    <property type="entry name" value="CARRIER"/>
    <property type="match status" value="2"/>
</dbReference>
<dbReference type="Pfam" id="PF13193">
    <property type="entry name" value="AMP-binding_C"/>
    <property type="match status" value="2"/>
</dbReference>
<feature type="domain" description="Carrier" evidence="5">
    <location>
        <begin position="2019"/>
        <end position="2094"/>
    </location>
</feature>
<dbReference type="SMART" id="SM00823">
    <property type="entry name" value="PKS_PP"/>
    <property type="match status" value="2"/>
</dbReference>
<dbReference type="InterPro" id="IPR045851">
    <property type="entry name" value="AMP-bd_C_sf"/>
</dbReference>
<dbReference type="Proteomes" id="UP001200110">
    <property type="component" value="Unassembled WGS sequence"/>
</dbReference>
<dbReference type="CDD" id="cd05930">
    <property type="entry name" value="A_NRPS"/>
    <property type="match status" value="1"/>
</dbReference>
<dbReference type="SUPFAM" id="SSF52777">
    <property type="entry name" value="CoA-dependent acyltransferases"/>
    <property type="match status" value="6"/>
</dbReference>
<evidence type="ECO:0000313" key="7">
    <source>
        <dbReference type="Proteomes" id="UP001200110"/>
    </source>
</evidence>